<comment type="caution">
    <text evidence="1">The sequence shown here is derived from an EMBL/GenBank/DDBJ whole genome shotgun (WGS) entry which is preliminary data.</text>
</comment>
<dbReference type="PANTHER" id="PTHR12526:SF630">
    <property type="entry name" value="GLYCOSYLTRANSFERASE"/>
    <property type="match status" value="1"/>
</dbReference>
<dbReference type="PANTHER" id="PTHR12526">
    <property type="entry name" value="GLYCOSYLTRANSFERASE"/>
    <property type="match status" value="1"/>
</dbReference>
<sequence>MKLLFVHDHPFYDRNQKVYSGGGLPSDTWPKYLKNFTTLTVFGRKSFELKDQKVLSSHEHTSFYLTENYSSLTSLVLNYQNLEKELLIVIDNVDVVLIRLPSVLGIIAARIANNQKKKIWIEVVGNAREAFSTHGSIFGKIFAPIFDILNKKAVKEANFVSYVTQSKLQLDYPSNTNAITASISNVIINNIIPYTEIEAERFTSKNLKICLIGGFDAKYKGQEFLLRAVKLLPPSQQLNIELYLIGKGDFKWVVDLAKKLNIHTNIKFIGSLESGKPILNILKEMSLYIQPSLTEGMPRALLEAMSMGCPVMGSRVGGIPDVVSEDLLHKKGDIKNIANQIEMLISNRQRLLDESLRSLKIIKPYLKTNLDIKREEFYTSMNKALKNG</sequence>
<dbReference type="Pfam" id="PF13692">
    <property type="entry name" value="Glyco_trans_1_4"/>
    <property type="match status" value="1"/>
</dbReference>
<name>A0A918MGA0_9FLAO</name>
<gene>
    <name evidence="1" type="ORF">GCM10007383_01390</name>
</gene>
<accession>A0A918MGA0</accession>
<protein>
    <recommendedName>
        <fullName evidence="3">Glycosyl transferase family 1 domain-containing protein</fullName>
    </recommendedName>
</protein>
<dbReference type="RefSeq" id="WP_026815137.1">
    <property type="nucleotide sequence ID" value="NZ_BMWP01000001.1"/>
</dbReference>
<reference evidence="1" key="1">
    <citation type="journal article" date="2014" name="Int. J. Syst. Evol. Microbiol.">
        <title>Complete genome sequence of Corynebacterium casei LMG S-19264T (=DSM 44701T), isolated from a smear-ripened cheese.</title>
        <authorList>
            <consortium name="US DOE Joint Genome Institute (JGI-PGF)"/>
            <person name="Walter F."/>
            <person name="Albersmeier A."/>
            <person name="Kalinowski J."/>
            <person name="Ruckert C."/>
        </authorList>
    </citation>
    <scope>NUCLEOTIDE SEQUENCE</scope>
    <source>
        <strain evidence="1">KCTC 12113</strain>
    </source>
</reference>
<organism evidence="1 2">
    <name type="scientific">Arenibacter certesii</name>
    <dbReference type="NCBI Taxonomy" id="228955"/>
    <lineage>
        <taxon>Bacteria</taxon>
        <taxon>Pseudomonadati</taxon>
        <taxon>Bacteroidota</taxon>
        <taxon>Flavobacteriia</taxon>
        <taxon>Flavobacteriales</taxon>
        <taxon>Flavobacteriaceae</taxon>
        <taxon>Arenibacter</taxon>
    </lineage>
</organism>
<keyword evidence="2" id="KW-1185">Reference proteome</keyword>
<dbReference type="AlphaFoldDB" id="A0A918MGA0"/>
<evidence type="ECO:0000313" key="1">
    <source>
        <dbReference type="EMBL" id="GGW22067.1"/>
    </source>
</evidence>
<dbReference type="CDD" id="cd03801">
    <property type="entry name" value="GT4_PimA-like"/>
    <property type="match status" value="1"/>
</dbReference>
<dbReference type="Proteomes" id="UP000634668">
    <property type="component" value="Unassembled WGS sequence"/>
</dbReference>
<dbReference type="SUPFAM" id="SSF53756">
    <property type="entry name" value="UDP-Glycosyltransferase/glycogen phosphorylase"/>
    <property type="match status" value="1"/>
</dbReference>
<dbReference type="Gene3D" id="3.40.50.2000">
    <property type="entry name" value="Glycogen Phosphorylase B"/>
    <property type="match status" value="2"/>
</dbReference>
<evidence type="ECO:0000313" key="2">
    <source>
        <dbReference type="Proteomes" id="UP000634668"/>
    </source>
</evidence>
<dbReference type="EMBL" id="BMWP01000001">
    <property type="protein sequence ID" value="GGW22067.1"/>
    <property type="molecule type" value="Genomic_DNA"/>
</dbReference>
<evidence type="ECO:0008006" key="3">
    <source>
        <dbReference type="Google" id="ProtNLM"/>
    </source>
</evidence>
<proteinExistence type="predicted"/>
<reference evidence="1" key="2">
    <citation type="submission" date="2020-09" db="EMBL/GenBank/DDBJ databases">
        <authorList>
            <person name="Sun Q."/>
            <person name="Kim S."/>
        </authorList>
    </citation>
    <scope>NUCLEOTIDE SEQUENCE</scope>
    <source>
        <strain evidence="1">KCTC 12113</strain>
    </source>
</reference>